<dbReference type="Pfam" id="PF03704">
    <property type="entry name" value="BTAD"/>
    <property type="match status" value="1"/>
</dbReference>
<dbReference type="Pfam" id="PF13424">
    <property type="entry name" value="TPR_12"/>
    <property type="match status" value="3"/>
</dbReference>
<organism evidence="6 7">
    <name type="scientific">Actinomadura darangshiensis</name>
    <dbReference type="NCBI Taxonomy" id="705336"/>
    <lineage>
        <taxon>Bacteria</taxon>
        <taxon>Bacillati</taxon>
        <taxon>Actinomycetota</taxon>
        <taxon>Actinomycetes</taxon>
        <taxon>Streptosporangiales</taxon>
        <taxon>Thermomonosporaceae</taxon>
        <taxon>Actinomadura</taxon>
    </lineage>
</organism>
<dbReference type="PANTHER" id="PTHR47691">
    <property type="entry name" value="REGULATOR-RELATED"/>
    <property type="match status" value="1"/>
</dbReference>
<comment type="similarity">
    <text evidence="1">Belongs to the AfsR/DnrI/RedD regulatory family.</text>
</comment>
<dbReference type="OrthoDB" id="5521887at2"/>
<dbReference type="GO" id="GO:0000160">
    <property type="term" value="P:phosphorelay signal transduction system"/>
    <property type="evidence" value="ECO:0007669"/>
    <property type="project" value="InterPro"/>
</dbReference>
<dbReference type="SMART" id="SM00028">
    <property type="entry name" value="TPR"/>
    <property type="match status" value="7"/>
</dbReference>
<dbReference type="GO" id="GO:0006355">
    <property type="term" value="P:regulation of DNA-templated transcription"/>
    <property type="evidence" value="ECO:0007669"/>
    <property type="project" value="InterPro"/>
</dbReference>
<dbReference type="SUPFAM" id="SSF46894">
    <property type="entry name" value="C-terminal effector domain of the bipartite response regulators"/>
    <property type="match status" value="1"/>
</dbReference>
<protein>
    <submittedName>
        <fullName evidence="6">Tetratricopeptide repeat protein</fullName>
    </submittedName>
</protein>
<evidence type="ECO:0000259" key="5">
    <source>
        <dbReference type="PROSITE" id="PS51755"/>
    </source>
</evidence>
<dbReference type="SMART" id="SM00862">
    <property type="entry name" value="Trans_reg_C"/>
    <property type="match status" value="1"/>
</dbReference>
<feature type="DNA-binding region" description="OmpR/PhoB-type" evidence="3">
    <location>
        <begin position="20"/>
        <end position="119"/>
    </location>
</feature>
<dbReference type="Gene3D" id="1.10.10.10">
    <property type="entry name" value="Winged helix-like DNA-binding domain superfamily/Winged helix DNA-binding domain"/>
    <property type="match status" value="2"/>
</dbReference>
<dbReference type="PANTHER" id="PTHR47691:SF3">
    <property type="entry name" value="HTH-TYPE TRANSCRIPTIONAL REGULATOR RV0890C-RELATED"/>
    <property type="match status" value="1"/>
</dbReference>
<dbReference type="GO" id="GO:0003677">
    <property type="term" value="F:DNA binding"/>
    <property type="evidence" value="ECO:0007669"/>
    <property type="project" value="UniProtKB-UniRule"/>
</dbReference>
<dbReference type="SUPFAM" id="SSF52540">
    <property type="entry name" value="P-loop containing nucleoside triphosphate hydrolases"/>
    <property type="match status" value="1"/>
</dbReference>
<comment type="caution">
    <text evidence="6">The sequence shown here is derived from an EMBL/GenBank/DDBJ whole genome shotgun (WGS) entry which is preliminary data.</text>
</comment>
<gene>
    <name evidence="6" type="ORF">E1293_14325</name>
</gene>
<evidence type="ECO:0000313" key="7">
    <source>
        <dbReference type="Proteomes" id="UP000295578"/>
    </source>
</evidence>
<reference evidence="6 7" key="1">
    <citation type="submission" date="2019-03" db="EMBL/GenBank/DDBJ databases">
        <title>Draft genome sequences of novel Actinobacteria.</title>
        <authorList>
            <person name="Sahin N."/>
            <person name="Ay H."/>
            <person name="Saygin H."/>
        </authorList>
    </citation>
    <scope>NUCLEOTIDE SEQUENCE [LARGE SCALE GENOMIC DNA]</scope>
    <source>
        <strain evidence="6 7">DSM 45941</strain>
    </source>
</reference>
<evidence type="ECO:0000313" key="6">
    <source>
        <dbReference type="EMBL" id="TDD83592.1"/>
    </source>
</evidence>
<dbReference type="Pfam" id="PF00486">
    <property type="entry name" value="Trans_reg_C"/>
    <property type="match status" value="1"/>
</dbReference>
<proteinExistence type="inferred from homology"/>
<dbReference type="AlphaFoldDB" id="A0A4R5BIL9"/>
<dbReference type="Pfam" id="PF13374">
    <property type="entry name" value="TPR_10"/>
    <property type="match status" value="1"/>
</dbReference>
<feature type="compositionally biased region" description="Pro residues" evidence="4">
    <location>
        <begin position="646"/>
        <end position="663"/>
    </location>
</feature>
<feature type="domain" description="OmpR/PhoB-type" evidence="5">
    <location>
        <begin position="20"/>
        <end position="119"/>
    </location>
</feature>
<dbReference type="InterPro" id="IPR027417">
    <property type="entry name" value="P-loop_NTPase"/>
</dbReference>
<dbReference type="SMART" id="SM01043">
    <property type="entry name" value="BTAD"/>
    <property type="match status" value="1"/>
</dbReference>
<dbReference type="InterPro" id="IPR036388">
    <property type="entry name" value="WH-like_DNA-bd_sf"/>
</dbReference>
<evidence type="ECO:0000256" key="1">
    <source>
        <dbReference type="ARBA" id="ARBA00005820"/>
    </source>
</evidence>
<dbReference type="GO" id="GO:0043531">
    <property type="term" value="F:ADP binding"/>
    <property type="evidence" value="ECO:0007669"/>
    <property type="project" value="InterPro"/>
</dbReference>
<accession>A0A4R5BIL9</accession>
<dbReference type="PROSITE" id="PS51755">
    <property type="entry name" value="OMPR_PHOB"/>
    <property type="match status" value="1"/>
</dbReference>
<dbReference type="Gene3D" id="3.40.50.300">
    <property type="entry name" value="P-loop containing nucleotide triphosphate hydrolases"/>
    <property type="match status" value="1"/>
</dbReference>
<evidence type="ECO:0000256" key="3">
    <source>
        <dbReference type="PROSITE-ProRule" id="PRU01091"/>
    </source>
</evidence>
<dbReference type="CDD" id="cd15831">
    <property type="entry name" value="BTAD"/>
    <property type="match status" value="1"/>
</dbReference>
<evidence type="ECO:0000256" key="4">
    <source>
        <dbReference type="SAM" id="MobiDB-lite"/>
    </source>
</evidence>
<keyword evidence="2 3" id="KW-0238">DNA-binding</keyword>
<sequence>MNASPLWPFGAHGAKIGSGGDFHKGEPVEFRVIGPVELWINGRRRDLGTTKERCVLAVLLLSPRQPVPAEALIRRVWDDAPPAKARQSLYSYMTRLRRRLEGVPDVALRSRQGAYLIDVADESVDLHLFRRLRDQARAISESGDDEYALDHHRRAAELHRAEPLADLTGGWAERTRRNLEQELLAAAFLRIDLELQRGNHTDLVRELYDLTERHPQHQWPVERLMVALYRSGRQAEALEVYRRTRDLLVAESGTDPGPGMRRIQQQILRGDPELLRVPGTQLSVDRRPHTLPHDARVFVGRDDELRQLMEMVPTAGGSTVTVIALDGMAGVGKSMLAVHLAHRLTPHFPDGQMFLSLHAHDARQRPLTPSEALDTLFRMIGVPATRVPAALDERAALWRSELAGSRAIIVLDDAAGRDQVEPLLPGSAGCLVIVTSRRRLTGLHDAWALPLETLPVPDAMALFTAIAGTGRAEPGANVAEVVELCGRLPLAVNMAASRLRHRRAWDTRDLLARLTPDDRRLDELRDEDREITTVFEDSYRALPPKLRDAFRSFGLHPGPDLTAHAAAAGLACPVREAERILEELLDRHLITEPTRGRYRFHDLVHDYARRLAREADSDEDRTRTVHRILDFHLAAADRADRLLSPHRPPSGAPSDPPPGPPPLADAAAAAEWFAAEHNCLLNAAAEADRTGLPEHVARFARVLAGHLESRGHWDVAERLHSRAIEALRGLDDWPGTARALADLSNIRFRGGQYDGAMQDAEKALRIYRSIGDRRGEAHILGHISLVHWHQSRFPEALAGCREALEIHRTLGDRHGEAGSLDRIAIFLEFTGRYREAERLRLAALAIFAEIDDPHGRTMALNNMGDLALRMGDVKAAVSYYEESASAATELDRQHQAIVLINMANISRHTADHETALESYRKALTITVELGDKRNQIEILIGIGATFHNTGHYDEALIHHERALAVSRTISERYEEALALRHLGETLAASGRYPAAIEHLQQARALAAQIGVPYEMAKALESLGTASLHVQGHTEARQHWQEALRIYSAIGLPEPAALKSRLRALDQATGA</sequence>
<dbReference type="InterPro" id="IPR019734">
    <property type="entry name" value="TPR_rpt"/>
</dbReference>
<dbReference type="InterPro" id="IPR005158">
    <property type="entry name" value="BTAD"/>
</dbReference>
<dbReference type="Gene3D" id="1.25.40.10">
    <property type="entry name" value="Tetratricopeptide repeat domain"/>
    <property type="match status" value="3"/>
</dbReference>
<keyword evidence="7" id="KW-1185">Reference proteome</keyword>
<dbReference type="EMBL" id="SMKY01000052">
    <property type="protein sequence ID" value="TDD83592.1"/>
    <property type="molecule type" value="Genomic_DNA"/>
</dbReference>
<dbReference type="PRINTS" id="PR00364">
    <property type="entry name" value="DISEASERSIST"/>
</dbReference>
<dbReference type="InterPro" id="IPR001867">
    <property type="entry name" value="OmpR/PhoB-type_DNA-bd"/>
</dbReference>
<name>A0A4R5BIL9_9ACTN</name>
<feature type="region of interest" description="Disordered" evidence="4">
    <location>
        <begin position="642"/>
        <end position="664"/>
    </location>
</feature>
<evidence type="ECO:0000256" key="2">
    <source>
        <dbReference type="ARBA" id="ARBA00023125"/>
    </source>
</evidence>
<dbReference type="InterPro" id="IPR011990">
    <property type="entry name" value="TPR-like_helical_dom_sf"/>
</dbReference>
<dbReference type="Proteomes" id="UP000295578">
    <property type="component" value="Unassembled WGS sequence"/>
</dbReference>
<dbReference type="InterPro" id="IPR016032">
    <property type="entry name" value="Sig_transdc_resp-reg_C-effctor"/>
</dbReference>
<dbReference type="SUPFAM" id="SSF48452">
    <property type="entry name" value="TPR-like"/>
    <property type="match status" value="3"/>
</dbReference>